<accession>X1U7X9</accession>
<dbReference type="EMBL" id="BARW01025890">
    <property type="protein sequence ID" value="GAJ13579.1"/>
    <property type="molecule type" value="Genomic_DNA"/>
</dbReference>
<reference evidence="1" key="1">
    <citation type="journal article" date="2014" name="Front. Microbiol.">
        <title>High frequency of phylogenetically diverse reductive dehalogenase-homologous genes in deep subseafloor sedimentary metagenomes.</title>
        <authorList>
            <person name="Kawai M."/>
            <person name="Futagami T."/>
            <person name="Toyoda A."/>
            <person name="Takaki Y."/>
            <person name="Nishi S."/>
            <person name="Hori S."/>
            <person name="Arai W."/>
            <person name="Tsubouchi T."/>
            <person name="Morono Y."/>
            <person name="Uchiyama I."/>
            <person name="Ito T."/>
            <person name="Fujiyama A."/>
            <person name="Inagaki F."/>
            <person name="Takami H."/>
        </authorList>
    </citation>
    <scope>NUCLEOTIDE SEQUENCE</scope>
    <source>
        <strain evidence="1">Expedition CK06-06</strain>
    </source>
</reference>
<proteinExistence type="predicted"/>
<organism evidence="1">
    <name type="scientific">marine sediment metagenome</name>
    <dbReference type="NCBI Taxonomy" id="412755"/>
    <lineage>
        <taxon>unclassified sequences</taxon>
        <taxon>metagenomes</taxon>
        <taxon>ecological metagenomes</taxon>
    </lineage>
</organism>
<dbReference type="AlphaFoldDB" id="X1U7X9"/>
<comment type="caution">
    <text evidence="1">The sequence shown here is derived from an EMBL/GenBank/DDBJ whole genome shotgun (WGS) entry which is preliminary data.</text>
</comment>
<evidence type="ECO:0000313" key="1">
    <source>
        <dbReference type="EMBL" id="GAJ13579.1"/>
    </source>
</evidence>
<gene>
    <name evidence="1" type="ORF">S12H4_42336</name>
</gene>
<sequence length="80" mass="9150">MADEETKVEVSTRTYRSYKTGLQKVRLVYLEDELTEINLVITPAGGKRQVDIYHMNKTQFENLCQVLAEARLEVSGEKAT</sequence>
<name>X1U7X9_9ZZZZ</name>
<protein>
    <submittedName>
        <fullName evidence="1">Uncharacterized protein</fullName>
    </submittedName>
</protein>